<protein>
    <recommendedName>
        <fullName evidence="3">thioredoxin-dependent peroxiredoxin</fullName>
        <ecNumber evidence="3">1.11.1.24</ecNumber>
    </recommendedName>
    <alternativeName>
        <fullName evidence="9">Thioredoxin peroxidase</fullName>
    </alternativeName>
    <alternativeName>
        <fullName evidence="11">Thioredoxin-dependent peroxiredoxin Bcp</fullName>
    </alternativeName>
</protein>
<evidence type="ECO:0000256" key="3">
    <source>
        <dbReference type="ARBA" id="ARBA00013017"/>
    </source>
</evidence>
<name>A0A1G9UWJ0_9SPHI</name>
<dbReference type="InterPro" id="IPR000866">
    <property type="entry name" value="AhpC/TSA"/>
</dbReference>
<keyword evidence="8" id="KW-0676">Redox-active center</keyword>
<evidence type="ECO:0000256" key="13">
    <source>
        <dbReference type="SAM" id="SignalP"/>
    </source>
</evidence>
<dbReference type="InterPro" id="IPR036249">
    <property type="entry name" value="Thioredoxin-like_sf"/>
</dbReference>
<feature type="chain" id="PRO_5011770466" description="thioredoxin-dependent peroxiredoxin" evidence="13">
    <location>
        <begin position="22"/>
        <end position="173"/>
    </location>
</feature>
<evidence type="ECO:0000256" key="6">
    <source>
        <dbReference type="ARBA" id="ARBA00023002"/>
    </source>
</evidence>
<dbReference type="Gene3D" id="3.40.30.10">
    <property type="entry name" value="Glutaredoxin"/>
    <property type="match status" value="1"/>
</dbReference>
<dbReference type="OrthoDB" id="9812811at2"/>
<dbReference type="SUPFAM" id="SSF52833">
    <property type="entry name" value="Thioredoxin-like"/>
    <property type="match status" value="1"/>
</dbReference>
<dbReference type="FunFam" id="3.40.30.10:FF:000007">
    <property type="entry name" value="Thioredoxin-dependent thiol peroxidase"/>
    <property type="match status" value="1"/>
</dbReference>
<evidence type="ECO:0000256" key="4">
    <source>
        <dbReference type="ARBA" id="ARBA00022559"/>
    </source>
</evidence>
<comment type="function">
    <text evidence="1">Thiol-specific peroxidase that catalyzes the reduction of hydrogen peroxide and organic hydroperoxides to water and alcohols, respectively. Plays a role in cell protection against oxidative stress by detoxifying peroxides and as sensor of hydrogen peroxide-mediated signaling events.</text>
</comment>
<dbReference type="InterPro" id="IPR013766">
    <property type="entry name" value="Thioredoxin_domain"/>
</dbReference>
<keyword evidence="5" id="KW-0049">Antioxidant</keyword>
<dbReference type="STRING" id="990371.SAMN05421813_11822"/>
<dbReference type="EC" id="1.11.1.24" evidence="3"/>
<dbReference type="InterPro" id="IPR050924">
    <property type="entry name" value="Peroxiredoxin_BCP/PrxQ"/>
</dbReference>
<dbReference type="RefSeq" id="WP_090705348.1">
    <property type="nucleotide sequence ID" value="NZ_FNHH01000018.1"/>
</dbReference>
<feature type="domain" description="Thioredoxin" evidence="14">
    <location>
        <begin position="25"/>
        <end position="173"/>
    </location>
</feature>
<evidence type="ECO:0000256" key="2">
    <source>
        <dbReference type="ARBA" id="ARBA00011245"/>
    </source>
</evidence>
<keyword evidence="16" id="KW-1185">Reference proteome</keyword>
<evidence type="ECO:0000259" key="14">
    <source>
        <dbReference type="PROSITE" id="PS51352"/>
    </source>
</evidence>
<dbReference type="GO" id="GO:0045454">
    <property type="term" value="P:cell redox homeostasis"/>
    <property type="evidence" value="ECO:0007669"/>
    <property type="project" value="TreeGrafter"/>
</dbReference>
<proteinExistence type="inferred from homology"/>
<evidence type="ECO:0000313" key="16">
    <source>
        <dbReference type="Proteomes" id="UP000199226"/>
    </source>
</evidence>
<comment type="similarity">
    <text evidence="10">Belongs to the peroxiredoxin family. BCP/PrxQ subfamily.</text>
</comment>
<dbReference type="GO" id="GO:0005737">
    <property type="term" value="C:cytoplasm"/>
    <property type="evidence" value="ECO:0007669"/>
    <property type="project" value="TreeGrafter"/>
</dbReference>
<evidence type="ECO:0000313" key="15">
    <source>
        <dbReference type="EMBL" id="SDM64292.1"/>
    </source>
</evidence>
<comment type="catalytic activity">
    <reaction evidence="12">
        <text>a hydroperoxide + [thioredoxin]-dithiol = an alcohol + [thioredoxin]-disulfide + H2O</text>
        <dbReference type="Rhea" id="RHEA:62620"/>
        <dbReference type="Rhea" id="RHEA-COMP:10698"/>
        <dbReference type="Rhea" id="RHEA-COMP:10700"/>
        <dbReference type="ChEBI" id="CHEBI:15377"/>
        <dbReference type="ChEBI" id="CHEBI:29950"/>
        <dbReference type="ChEBI" id="CHEBI:30879"/>
        <dbReference type="ChEBI" id="CHEBI:35924"/>
        <dbReference type="ChEBI" id="CHEBI:50058"/>
        <dbReference type="EC" id="1.11.1.24"/>
    </reaction>
</comment>
<dbReference type="PANTHER" id="PTHR42801">
    <property type="entry name" value="THIOREDOXIN-DEPENDENT PEROXIDE REDUCTASE"/>
    <property type="match status" value="1"/>
</dbReference>
<dbReference type="GO" id="GO:0008379">
    <property type="term" value="F:thioredoxin peroxidase activity"/>
    <property type="evidence" value="ECO:0007669"/>
    <property type="project" value="TreeGrafter"/>
</dbReference>
<dbReference type="NCBIfam" id="NF006960">
    <property type="entry name" value="PRK09437.1"/>
    <property type="match status" value="1"/>
</dbReference>
<evidence type="ECO:0000256" key="5">
    <source>
        <dbReference type="ARBA" id="ARBA00022862"/>
    </source>
</evidence>
<keyword evidence="6" id="KW-0560">Oxidoreductase</keyword>
<evidence type="ECO:0000256" key="7">
    <source>
        <dbReference type="ARBA" id="ARBA00023157"/>
    </source>
</evidence>
<comment type="subunit">
    <text evidence="2">Monomer.</text>
</comment>
<feature type="signal peptide" evidence="13">
    <location>
        <begin position="1"/>
        <end position="21"/>
    </location>
</feature>
<dbReference type="Proteomes" id="UP000199226">
    <property type="component" value="Unassembled WGS sequence"/>
</dbReference>
<dbReference type="EMBL" id="FNHH01000018">
    <property type="protein sequence ID" value="SDM64292.1"/>
    <property type="molecule type" value="Genomic_DNA"/>
</dbReference>
<dbReference type="AlphaFoldDB" id="A0A1G9UWJ0"/>
<evidence type="ECO:0000256" key="1">
    <source>
        <dbReference type="ARBA" id="ARBA00003330"/>
    </source>
</evidence>
<organism evidence="15 16">
    <name type="scientific">Daejeonella rubra</name>
    <dbReference type="NCBI Taxonomy" id="990371"/>
    <lineage>
        <taxon>Bacteria</taxon>
        <taxon>Pseudomonadati</taxon>
        <taxon>Bacteroidota</taxon>
        <taxon>Sphingobacteriia</taxon>
        <taxon>Sphingobacteriales</taxon>
        <taxon>Sphingobacteriaceae</taxon>
        <taxon>Daejeonella</taxon>
    </lineage>
</organism>
<evidence type="ECO:0000256" key="8">
    <source>
        <dbReference type="ARBA" id="ARBA00023284"/>
    </source>
</evidence>
<evidence type="ECO:0000256" key="9">
    <source>
        <dbReference type="ARBA" id="ARBA00032824"/>
    </source>
</evidence>
<reference evidence="16" key="1">
    <citation type="submission" date="2016-10" db="EMBL/GenBank/DDBJ databases">
        <authorList>
            <person name="Varghese N."/>
            <person name="Submissions S."/>
        </authorList>
    </citation>
    <scope>NUCLEOTIDE SEQUENCE [LARGE SCALE GENOMIC DNA]</scope>
    <source>
        <strain evidence="16">DSM 24536</strain>
    </source>
</reference>
<evidence type="ECO:0000256" key="11">
    <source>
        <dbReference type="ARBA" id="ARBA00042639"/>
    </source>
</evidence>
<dbReference type="GO" id="GO:0034599">
    <property type="term" value="P:cellular response to oxidative stress"/>
    <property type="evidence" value="ECO:0007669"/>
    <property type="project" value="TreeGrafter"/>
</dbReference>
<accession>A0A1G9UWJ0</accession>
<keyword evidence="4" id="KW-0575">Peroxidase</keyword>
<dbReference type="PANTHER" id="PTHR42801:SF4">
    <property type="entry name" value="AHPC_TSA FAMILY PROTEIN"/>
    <property type="match status" value="1"/>
</dbReference>
<keyword evidence="13" id="KW-0732">Signal</keyword>
<gene>
    <name evidence="15" type="ORF">SAMN05421813_11822</name>
</gene>
<evidence type="ECO:0000256" key="10">
    <source>
        <dbReference type="ARBA" id="ARBA00038489"/>
    </source>
</evidence>
<evidence type="ECO:0000256" key="12">
    <source>
        <dbReference type="ARBA" id="ARBA00049091"/>
    </source>
</evidence>
<dbReference type="CDD" id="cd03017">
    <property type="entry name" value="PRX_BCP"/>
    <property type="match status" value="1"/>
</dbReference>
<dbReference type="Pfam" id="PF00578">
    <property type="entry name" value="AhpC-TSA"/>
    <property type="match status" value="1"/>
</dbReference>
<sequence length="173" mass="19289">MKAIIKIVLLLLLTSPLLIQAQTKLKAGDKAPDFTSKDQNGKTVSLRQFKGKKLVLYFYPKDNTSGCTAQACSLRDNFKELKKEGYTILGVSVDDEASHRGFIEKNALPFSLLADVDKTIVTNYGVWTEKERNGVKSFSTTRTTFLINKDGYINRVITEIDTKNHAGQILGKN</sequence>
<dbReference type="PROSITE" id="PS51352">
    <property type="entry name" value="THIOREDOXIN_2"/>
    <property type="match status" value="1"/>
</dbReference>
<keyword evidence="7" id="KW-1015">Disulfide bond</keyword>